<sequence>MQADFRPTLLSRFVSPGSHIVSPEAWNPLSFLIAWFWGIMARLVTAGVLFLLLMPPGVFAQEWRTYGGDLGGTRFSTLRQINRSNIGKLKRAWTYHMGEMDRGGNATDGHHAAPFESTPLVIDGVLYFSTPSNRVIALDAESGTEIWQFDPQAGPTGQRRYFQHRGVAYWQNTGGDDRRILFGTFDGRLIALDAKTGKPCRDFGEKGEINLRTGVADAFPSAEYAVTSPPAIYRDLAITGAAVPEYPSKGPSGAVRAFDVRSGKLVWIFHTIPEPGEAGHESWKEDAWKDRTGTNVWSLMSVDTERRLVFLPVGSASYDFYGADRKGLDLFSNSLVALDAATGRLVWYYQMVHHDIWDYDMPAQPVLISLRRHGKEIPAVAQVTKMGFVFILDRLTGKPLFPVEERRVPESNVPGEVAWSTQPFPVQPPPLVRQSVEEADIRTSESNRYCTELFHSLENHGMYTPYGVELTLVMPGTLGGGNWSGGSFDKGSGYLFVNANELGAVGAMRPQADDAPERFRRVAKGGEYARFWDENEWPCQKPPWGTLTAVDVNKGEIVWKVALGRVDELKATTGTPNLGGSIVTAGGVVFIGATTDSRFRAFDARTGEQLWVTDLEASAHATPVTYLGKKTGKQFVVIAAGGGGYFRGKVSDTLAAFSLPDK</sequence>
<dbReference type="GO" id="GO:0048038">
    <property type="term" value="F:quinone binding"/>
    <property type="evidence" value="ECO:0007669"/>
    <property type="project" value="InterPro"/>
</dbReference>
<evidence type="ECO:0000313" key="6">
    <source>
        <dbReference type="EMBL" id="MBA0089071.1"/>
    </source>
</evidence>
<proteinExistence type="inferred from homology"/>
<evidence type="ECO:0000256" key="2">
    <source>
        <dbReference type="ARBA" id="ARBA00008156"/>
    </source>
</evidence>
<accession>A0A7V8T0K1</accession>
<keyword evidence="4" id="KW-0812">Transmembrane</keyword>
<keyword evidence="7" id="KW-1185">Reference proteome</keyword>
<keyword evidence="4" id="KW-0472">Membrane</keyword>
<dbReference type="AlphaFoldDB" id="A0A7V8T0K1"/>
<dbReference type="InterPro" id="IPR011047">
    <property type="entry name" value="Quinoprotein_ADH-like_sf"/>
</dbReference>
<dbReference type="InterPro" id="IPR018391">
    <property type="entry name" value="PQQ_b-propeller_rpt"/>
</dbReference>
<dbReference type="InterPro" id="IPR017511">
    <property type="entry name" value="PQQ_mDH"/>
</dbReference>
<dbReference type="CDD" id="cd10280">
    <property type="entry name" value="PQQ_mGDH"/>
    <property type="match status" value="1"/>
</dbReference>
<keyword evidence="4" id="KW-1133">Transmembrane helix</keyword>
<name>A0A7V8T0K1_9BACT</name>
<evidence type="ECO:0000313" key="7">
    <source>
        <dbReference type="Proteomes" id="UP000567293"/>
    </source>
</evidence>
<comment type="cofactor">
    <cofactor evidence="1">
        <name>pyrroloquinoline quinone</name>
        <dbReference type="ChEBI" id="CHEBI:58442"/>
    </cofactor>
</comment>
<evidence type="ECO:0000256" key="3">
    <source>
        <dbReference type="ARBA" id="ARBA00023002"/>
    </source>
</evidence>
<dbReference type="SMART" id="SM00564">
    <property type="entry name" value="PQQ"/>
    <property type="match status" value="6"/>
</dbReference>
<dbReference type="Proteomes" id="UP000567293">
    <property type="component" value="Unassembled WGS sequence"/>
</dbReference>
<dbReference type="Pfam" id="PF01011">
    <property type="entry name" value="PQQ"/>
    <property type="match status" value="1"/>
</dbReference>
<dbReference type="SUPFAM" id="SSF50998">
    <property type="entry name" value="Quinoprotein alcohol dehydrogenase-like"/>
    <property type="match status" value="1"/>
</dbReference>
<comment type="similarity">
    <text evidence="2">Belongs to the bacterial PQQ dehydrogenase family.</text>
</comment>
<evidence type="ECO:0000259" key="5">
    <source>
        <dbReference type="Pfam" id="PF01011"/>
    </source>
</evidence>
<dbReference type="PANTHER" id="PTHR32303:SF4">
    <property type="entry name" value="QUINOPROTEIN GLUCOSE DEHYDROGENASE"/>
    <property type="match status" value="1"/>
</dbReference>
<dbReference type="EMBL" id="JACDQQ010002820">
    <property type="protein sequence ID" value="MBA0089071.1"/>
    <property type="molecule type" value="Genomic_DNA"/>
</dbReference>
<evidence type="ECO:0000256" key="1">
    <source>
        <dbReference type="ARBA" id="ARBA00001931"/>
    </source>
</evidence>
<dbReference type="PANTHER" id="PTHR32303">
    <property type="entry name" value="QUINOPROTEIN ALCOHOL DEHYDROGENASE (CYTOCHROME C)"/>
    <property type="match status" value="1"/>
</dbReference>
<feature type="transmembrane region" description="Helical" evidence="4">
    <location>
        <begin position="32"/>
        <end position="54"/>
    </location>
</feature>
<reference evidence="6" key="1">
    <citation type="submission" date="2020-06" db="EMBL/GenBank/DDBJ databases">
        <title>Legume-microbial interactions unlock mineral nutrients during tropical forest succession.</title>
        <authorList>
            <person name="Epihov D.Z."/>
        </authorList>
    </citation>
    <scope>NUCLEOTIDE SEQUENCE [LARGE SCALE GENOMIC DNA]</scope>
    <source>
        <strain evidence="6">Pan2503</strain>
    </source>
</reference>
<feature type="domain" description="Pyrrolo-quinoline quinone repeat" evidence="5">
    <location>
        <begin position="63"/>
        <end position="636"/>
    </location>
</feature>
<dbReference type="Gene3D" id="2.140.10.10">
    <property type="entry name" value="Quinoprotein alcohol dehydrogenase-like superfamily"/>
    <property type="match status" value="1"/>
</dbReference>
<gene>
    <name evidence="6" type="ORF">HRJ53_29120</name>
</gene>
<organism evidence="6 7">
    <name type="scientific">Candidatus Acidiferrum panamense</name>
    <dbReference type="NCBI Taxonomy" id="2741543"/>
    <lineage>
        <taxon>Bacteria</taxon>
        <taxon>Pseudomonadati</taxon>
        <taxon>Acidobacteriota</taxon>
        <taxon>Terriglobia</taxon>
        <taxon>Candidatus Acidiferrales</taxon>
        <taxon>Candidatus Acidiferrum</taxon>
    </lineage>
</organism>
<dbReference type="InterPro" id="IPR002372">
    <property type="entry name" value="PQQ_rpt_dom"/>
</dbReference>
<evidence type="ECO:0000256" key="4">
    <source>
        <dbReference type="SAM" id="Phobius"/>
    </source>
</evidence>
<dbReference type="GO" id="GO:0016020">
    <property type="term" value="C:membrane"/>
    <property type="evidence" value="ECO:0007669"/>
    <property type="project" value="InterPro"/>
</dbReference>
<dbReference type="GO" id="GO:0016614">
    <property type="term" value="F:oxidoreductase activity, acting on CH-OH group of donors"/>
    <property type="evidence" value="ECO:0007669"/>
    <property type="project" value="InterPro"/>
</dbReference>
<protein>
    <submittedName>
        <fullName evidence="6">Pyrroloquinoline quinone-dependent dehydrogenase</fullName>
    </submittedName>
</protein>
<keyword evidence="3" id="KW-0560">Oxidoreductase</keyword>
<comment type="caution">
    <text evidence="6">The sequence shown here is derived from an EMBL/GenBank/DDBJ whole genome shotgun (WGS) entry which is preliminary data.</text>
</comment>